<organism evidence="1 2">
    <name type="scientific">Araneus ventricosus</name>
    <name type="common">Orbweaver spider</name>
    <name type="synonym">Epeira ventricosa</name>
    <dbReference type="NCBI Taxonomy" id="182803"/>
    <lineage>
        <taxon>Eukaryota</taxon>
        <taxon>Metazoa</taxon>
        <taxon>Ecdysozoa</taxon>
        <taxon>Arthropoda</taxon>
        <taxon>Chelicerata</taxon>
        <taxon>Arachnida</taxon>
        <taxon>Araneae</taxon>
        <taxon>Araneomorphae</taxon>
        <taxon>Entelegynae</taxon>
        <taxon>Araneoidea</taxon>
        <taxon>Araneidae</taxon>
        <taxon>Araneus</taxon>
    </lineage>
</organism>
<protein>
    <submittedName>
        <fullName evidence="1">Uncharacterized protein</fullName>
    </submittedName>
</protein>
<comment type="caution">
    <text evidence="1">The sequence shown here is derived from an EMBL/GenBank/DDBJ whole genome shotgun (WGS) entry which is preliminary data.</text>
</comment>
<evidence type="ECO:0000313" key="2">
    <source>
        <dbReference type="Proteomes" id="UP000499080"/>
    </source>
</evidence>
<evidence type="ECO:0000313" key="1">
    <source>
        <dbReference type="EMBL" id="GBN48695.1"/>
    </source>
</evidence>
<dbReference type="EMBL" id="BGPR01010913">
    <property type="protein sequence ID" value="GBN48695.1"/>
    <property type="molecule type" value="Genomic_DNA"/>
</dbReference>
<proteinExistence type="predicted"/>
<dbReference type="AlphaFoldDB" id="A0A4Y2P9Q5"/>
<sequence>MSHPVAKISSFADSSTRFHSFSCNPYENGGRNVLSLIFSGLKESTVAFRNEEEHLLLKHLPYRGIKENKKGPDQENVSDFPIARNTRFRVASEKGGRKRITDHPTLLYRSLDPNPLGRFGFRQLQLRLFYLLPTYEDYYGGYYGHHYGGYGQDRDTYTPSVSYDPSFEVAKYFNRGQVATSPKSLPYLDPRVNDITADPTTNEAVLIAVVASRQPATPAATPNYYASAVSRAPSFDAFDIAIESVRLPATHARGPAISYAAPAVSRAAIPANAAVPAFRYIPGHPYGTPVIYGYSSGAYTYYSPSVLSPYSYGSH</sequence>
<reference evidence="1 2" key="1">
    <citation type="journal article" date="2019" name="Sci. Rep.">
        <title>Orb-weaving spider Araneus ventricosus genome elucidates the spidroin gene catalogue.</title>
        <authorList>
            <person name="Kono N."/>
            <person name="Nakamura H."/>
            <person name="Ohtoshi R."/>
            <person name="Moran D.A.P."/>
            <person name="Shinohara A."/>
            <person name="Yoshida Y."/>
            <person name="Fujiwara M."/>
            <person name="Mori M."/>
            <person name="Tomita M."/>
            <person name="Arakawa K."/>
        </authorList>
    </citation>
    <scope>NUCLEOTIDE SEQUENCE [LARGE SCALE GENOMIC DNA]</scope>
</reference>
<dbReference type="Proteomes" id="UP000499080">
    <property type="component" value="Unassembled WGS sequence"/>
</dbReference>
<accession>A0A4Y2P9Q5</accession>
<name>A0A4Y2P9Q5_ARAVE</name>
<gene>
    <name evidence="1" type="ORF">AVEN_59984_1</name>
</gene>
<keyword evidence="2" id="KW-1185">Reference proteome</keyword>